<evidence type="ECO:0000256" key="4">
    <source>
        <dbReference type="ARBA" id="ARBA00022679"/>
    </source>
</evidence>
<sequence length="314" mass="34676">MLGIEGMNRDQIDFILNTAETFLEINDRSVKKVPALRGKTIINAFFEDSTRTRTSFEIAAKRLSADAVNISSKGSSVNKGETLIDTAVTLECMQPDILVMRHASSGAHHLLRRHLKSTAIVNAGDGLHEHPTQALLDAMTIRKALGRLDNITVTFVGDCYRSRVFRSDALLLRAYGSKVRMVAPPTLAKPEFKALGVEVYYDMAPAMEGSDVVVSLRMKHEYLKDFFVPNLSEYSRKYCITERILAENSPKCIVLAPGPYIRGTEVASDVIDGPRSFYTNQVAHGVAVRMAVLFLLARGKDEKPTTAEQAINGN</sequence>
<evidence type="ECO:0000259" key="8">
    <source>
        <dbReference type="Pfam" id="PF00185"/>
    </source>
</evidence>
<dbReference type="EMBL" id="HG796236">
    <property type="protein sequence ID" value="CDL65346.1"/>
    <property type="molecule type" value="Genomic_DNA"/>
</dbReference>
<evidence type="ECO:0000256" key="2">
    <source>
        <dbReference type="ARBA" id="ARBA00008896"/>
    </source>
</evidence>
<name>A0A0A8KXN9_9ZZZZ</name>
<dbReference type="InterPro" id="IPR006130">
    <property type="entry name" value="Asp/Orn_carbamoylTrfase"/>
</dbReference>
<dbReference type="GO" id="GO:0006207">
    <property type="term" value="P:'de novo' pyrimidine nucleobase biosynthetic process"/>
    <property type="evidence" value="ECO:0007669"/>
    <property type="project" value="InterPro"/>
</dbReference>
<organism evidence="10">
    <name type="scientific">wastewater metagenome</name>
    <dbReference type="NCBI Taxonomy" id="527639"/>
    <lineage>
        <taxon>unclassified sequences</taxon>
        <taxon>metagenomes</taxon>
        <taxon>ecological metagenomes</taxon>
    </lineage>
</organism>
<dbReference type="PANTHER" id="PTHR45753:SF6">
    <property type="entry name" value="ASPARTATE CARBAMOYLTRANSFERASE"/>
    <property type="match status" value="1"/>
</dbReference>
<evidence type="ECO:0000256" key="3">
    <source>
        <dbReference type="ARBA" id="ARBA00013008"/>
    </source>
</evidence>
<gene>
    <name evidence="10" type="primary">pyrB</name>
    <name evidence="10" type="ORF">WWTP_pFosmid_1D_0013</name>
</gene>
<dbReference type="PANTHER" id="PTHR45753">
    <property type="entry name" value="ORNITHINE CARBAMOYLTRANSFERASE, MITOCHONDRIAL"/>
    <property type="match status" value="1"/>
</dbReference>
<keyword evidence="10" id="KW-0614">Plasmid</keyword>
<dbReference type="GO" id="GO:0005829">
    <property type="term" value="C:cytosol"/>
    <property type="evidence" value="ECO:0007669"/>
    <property type="project" value="TreeGrafter"/>
</dbReference>
<dbReference type="InterPro" id="IPR036901">
    <property type="entry name" value="Asp/Orn_carbamoylTrfase_sf"/>
</dbReference>
<dbReference type="InterPro" id="IPR006132">
    <property type="entry name" value="Asp/Orn_carbamoyltranf_P-bd"/>
</dbReference>
<evidence type="ECO:0000313" key="10">
    <source>
        <dbReference type="EMBL" id="CDL65346.1"/>
    </source>
</evidence>
<dbReference type="SUPFAM" id="SSF53671">
    <property type="entry name" value="Aspartate/ornithine carbamoyltransferase"/>
    <property type="match status" value="1"/>
</dbReference>
<geneLocation type="plasmid" evidence="10">
    <name>fosmid 1D</name>
</geneLocation>
<keyword evidence="4 10" id="KW-0808">Transferase</keyword>
<dbReference type="GO" id="GO:0004070">
    <property type="term" value="F:aspartate carbamoyltransferase activity"/>
    <property type="evidence" value="ECO:0007669"/>
    <property type="project" value="UniProtKB-EC"/>
</dbReference>
<comment type="function">
    <text evidence="6">Catalyzes the condensation of carbamoyl phosphate and aspartate to form carbamoyl aspartate and inorganic phosphate, the committed step in the de novo pyrimidine nucleotide biosynthesis pathway.</text>
</comment>
<dbReference type="GO" id="GO:0016597">
    <property type="term" value="F:amino acid binding"/>
    <property type="evidence" value="ECO:0007669"/>
    <property type="project" value="InterPro"/>
</dbReference>
<dbReference type="Gene3D" id="3.40.50.1370">
    <property type="entry name" value="Aspartate/ornithine carbamoyltransferase"/>
    <property type="match status" value="2"/>
</dbReference>
<evidence type="ECO:0000259" key="9">
    <source>
        <dbReference type="Pfam" id="PF02729"/>
    </source>
</evidence>
<dbReference type="EC" id="2.1.3.2" evidence="3"/>
<keyword evidence="5" id="KW-0665">Pyrimidine biosynthesis</keyword>
<dbReference type="Pfam" id="PF00185">
    <property type="entry name" value="OTCace"/>
    <property type="match status" value="1"/>
</dbReference>
<proteinExistence type="inferred from homology"/>
<dbReference type="NCBIfam" id="NF002032">
    <property type="entry name" value="PRK00856.1"/>
    <property type="match status" value="1"/>
</dbReference>
<feature type="domain" description="Aspartate/ornithine carbamoyltransferase carbamoyl-P binding" evidence="9">
    <location>
        <begin position="2"/>
        <end position="142"/>
    </location>
</feature>
<dbReference type="AlphaFoldDB" id="A0A0A8KXN9"/>
<protein>
    <recommendedName>
        <fullName evidence="3">aspartate carbamoyltransferase</fullName>
        <ecNumber evidence="3">2.1.3.2</ecNumber>
    </recommendedName>
</protein>
<comment type="pathway">
    <text evidence="1">Pyrimidine metabolism; UMP biosynthesis via de novo pathway; (S)-dihydroorotate from bicarbonate: step 2/3.</text>
</comment>
<dbReference type="NCBIfam" id="TIGR00670">
    <property type="entry name" value="asp_carb_tr"/>
    <property type="match status" value="1"/>
</dbReference>
<dbReference type="PRINTS" id="PR00100">
    <property type="entry name" value="AOTCASE"/>
</dbReference>
<feature type="domain" description="Aspartate/ornithine carbamoyltransferase Asp/Orn-binding" evidence="8">
    <location>
        <begin position="150"/>
        <end position="295"/>
    </location>
</feature>
<dbReference type="UniPathway" id="UPA00070">
    <property type="reaction ID" value="UER00116"/>
</dbReference>
<evidence type="ECO:0000256" key="5">
    <source>
        <dbReference type="ARBA" id="ARBA00022975"/>
    </source>
</evidence>
<dbReference type="Pfam" id="PF02729">
    <property type="entry name" value="OTCace_N"/>
    <property type="match status" value="1"/>
</dbReference>
<evidence type="ECO:0000256" key="7">
    <source>
        <dbReference type="ARBA" id="ARBA00048859"/>
    </source>
</evidence>
<dbReference type="PRINTS" id="PR00101">
    <property type="entry name" value="ATCASE"/>
</dbReference>
<dbReference type="InterPro" id="IPR002082">
    <property type="entry name" value="Asp_carbamoyltransf"/>
</dbReference>
<evidence type="ECO:0000256" key="1">
    <source>
        <dbReference type="ARBA" id="ARBA00004852"/>
    </source>
</evidence>
<dbReference type="GO" id="GO:0006520">
    <property type="term" value="P:amino acid metabolic process"/>
    <property type="evidence" value="ECO:0007669"/>
    <property type="project" value="InterPro"/>
</dbReference>
<accession>A0A0A8KXN9</accession>
<dbReference type="InterPro" id="IPR006131">
    <property type="entry name" value="Asp_carbamoyltransf_Asp/Orn-bd"/>
</dbReference>
<evidence type="ECO:0000256" key="6">
    <source>
        <dbReference type="ARBA" id="ARBA00043884"/>
    </source>
</evidence>
<comment type="catalytic activity">
    <reaction evidence="7">
        <text>carbamoyl phosphate + L-aspartate = N-carbamoyl-L-aspartate + phosphate + H(+)</text>
        <dbReference type="Rhea" id="RHEA:20013"/>
        <dbReference type="ChEBI" id="CHEBI:15378"/>
        <dbReference type="ChEBI" id="CHEBI:29991"/>
        <dbReference type="ChEBI" id="CHEBI:32814"/>
        <dbReference type="ChEBI" id="CHEBI:43474"/>
        <dbReference type="ChEBI" id="CHEBI:58228"/>
        <dbReference type="EC" id="2.1.3.2"/>
    </reaction>
</comment>
<comment type="similarity">
    <text evidence="2">Belongs to the aspartate/ornithine carbamoyltransferase superfamily. ATCase family.</text>
</comment>
<dbReference type="PROSITE" id="PS00097">
    <property type="entry name" value="CARBAMOYLTRANSFERASE"/>
    <property type="match status" value="1"/>
</dbReference>
<reference evidence="10" key="1">
    <citation type="journal article" date="2015" name="Res. Microbiol.">
        <title>New FeFe-hydrogenase genes identified in a metagenomic fosmid library from a municipal wastewater treatment plant as revealed by high-throughput sequencing.</title>
        <authorList>
            <person name="Tomazetto G."/>
            <person name="Wibberg D."/>
            <person name="Schluter A."/>
            <person name="Oliveira V.M."/>
        </authorList>
    </citation>
    <scope>NUCLEOTIDE SEQUENCE</scope>
    <source>
        <plasmid evidence="10">fosmid 1D</plasmid>
    </source>
</reference>
<dbReference type="GO" id="GO:0044205">
    <property type="term" value="P:'de novo' UMP biosynthetic process"/>
    <property type="evidence" value="ECO:0007669"/>
    <property type="project" value="UniProtKB-UniPathway"/>
</dbReference>